<evidence type="ECO:0000313" key="2">
    <source>
        <dbReference type="Proteomes" id="UP001217089"/>
    </source>
</evidence>
<evidence type="ECO:0000313" key="1">
    <source>
        <dbReference type="EMBL" id="KAJ8314452.1"/>
    </source>
</evidence>
<dbReference type="InterPro" id="IPR011604">
    <property type="entry name" value="PDDEXK-like_dom_sf"/>
</dbReference>
<accession>A0ABQ9FAS2</accession>
<comment type="caution">
    <text evidence="1">The sequence shown here is derived from an EMBL/GenBank/DDBJ whole genome shotgun (WGS) entry which is preliminary data.</text>
</comment>
<dbReference type="PANTHER" id="PTHR47526:SF3">
    <property type="entry name" value="PHD-TYPE DOMAIN-CONTAINING PROTEIN"/>
    <property type="match status" value="1"/>
</dbReference>
<reference evidence="1 2" key="1">
    <citation type="submission" date="2022-12" db="EMBL/GenBank/DDBJ databases">
        <title>Chromosome-level genome of Tegillarca granosa.</title>
        <authorList>
            <person name="Kim J."/>
        </authorList>
    </citation>
    <scope>NUCLEOTIDE SEQUENCE [LARGE SCALE GENOMIC DNA]</scope>
    <source>
        <strain evidence="1">Teg-2019</strain>
        <tissue evidence="1">Adductor muscle</tissue>
    </source>
</reference>
<dbReference type="InterPro" id="IPR011335">
    <property type="entry name" value="Restrct_endonuc-II-like"/>
</dbReference>
<organism evidence="1 2">
    <name type="scientific">Tegillarca granosa</name>
    <name type="common">Malaysian cockle</name>
    <name type="synonym">Anadara granosa</name>
    <dbReference type="NCBI Taxonomy" id="220873"/>
    <lineage>
        <taxon>Eukaryota</taxon>
        <taxon>Metazoa</taxon>
        <taxon>Spiralia</taxon>
        <taxon>Lophotrochozoa</taxon>
        <taxon>Mollusca</taxon>
        <taxon>Bivalvia</taxon>
        <taxon>Autobranchia</taxon>
        <taxon>Pteriomorphia</taxon>
        <taxon>Arcoida</taxon>
        <taxon>Arcoidea</taxon>
        <taxon>Arcidae</taxon>
        <taxon>Tegillarca</taxon>
    </lineage>
</organism>
<protein>
    <submittedName>
        <fullName evidence="1">Uncharacterized protein</fullName>
    </submittedName>
</protein>
<keyword evidence="2" id="KW-1185">Reference proteome</keyword>
<sequence length="421" mass="48803">MESDIILEGFQIAESTHGLRYTPVIADGDSSMFAKLQENVPIWGKLVRLVSSVRCAIRMRSKEEDKNRSCKLFEHAIRNSVHHLFGNHSKCSDFCKKHENEVIEDTSIPDIIQGVSDIWKETTSTEMQEESRYEFDCNINLYAIIGHQRYGKSQRKPILAICFTTYTRFANVHFSLPKIEKRKPEIPARRWKRKYNDLKTSISKKARMDHGPEAVDSFPDLTPEQLEVKKKEFMEKHINLSDDKIKIIENATKKQSCSATWIDERKKRLTASNFGSVIKHNPSIPVHKLVQSLLYSSFKGNMHTRKGLLEESMTRVYITEGRKKSNIQTGIVRETTENHNVSVGHLEIKNLLHSKPIDLYEASQQISSFCLELKVKQLALKRNHMHYYQVQGQLNISNYPWADIVVRTMNSLLVTYRKDKH</sequence>
<dbReference type="SUPFAM" id="SSF52980">
    <property type="entry name" value="Restriction endonuclease-like"/>
    <property type="match status" value="1"/>
</dbReference>
<gene>
    <name evidence="1" type="ORF">KUTeg_006602</name>
</gene>
<dbReference type="Gene3D" id="3.90.320.10">
    <property type="match status" value="1"/>
</dbReference>
<dbReference type="Proteomes" id="UP001217089">
    <property type="component" value="Unassembled WGS sequence"/>
</dbReference>
<dbReference type="PANTHER" id="PTHR47526">
    <property type="entry name" value="ATP-DEPENDENT DNA HELICASE"/>
    <property type="match status" value="1"/>
</dbReference>
<name>A0ABQ9FAS2_TEGGR</name>
<proteinExistence type="predicted"/>
<dbReference type="EMBL" id="JARBDR010000337">
    <property type="protein sequence ID" value="KAJ8314452.1"/>
    <property type="molecule type" value="Genomic_DNA"/>
</dbReference>